<dbReference type="PANTHER" id="PTHR31650:SF1">
    <property type="entry name" value="WAX ESTER SYNTHASE_DIACYLGLYCEROL ACYLTRANSFERASE 4-RELATED"/>
    <property type="match status" value="1"/>
</dbReference>
<accession>A0A9W7GJV0</accession>
<evidence type="ECO:0000256" key="5">
    <source>
        <dbReference type="ARBA" id="ARBA00024360"/>
    </source>
</evidence>
<comment type="pathway">
    <text evidence="2">Lipid metabolism.</text>
</comment>
<evidence type="ECO:0000256" key="3">
    <source>
        <dbReference type="ARBA" id="ARBA00022679"/>
    </source>
</evidence>
<dbReference type="InterPro" id="IPR009721">
    <property type="entry name" value="O-acyltransferase_WSD1_C"/>
</dbReference>
<proteinExistence type="inferred from homology"/>
<evidence type="ECO:0008006" key="12">
    <source>
        <dbReference type="Google" id="ProtNLM"/>
    </source>
</evidence>
<evidence type="ECO:0000256" key="7">
    <source>
        <dbReference type="ARBA" id="ARBA00048109"/>
    </source>
</evidence>
<dbReference type="InterPro" id="IPR045034">
    <property type="entry name" value="O-acyltransferase_WSD1-like"/>
</dbReference>
<evidence type="ECO:0000313" key="11">
    <source>
        <dbReference type="Proteomes" id="UP001165065"/>
    </source>
</evidence>
<comment type="catalytic activity">
    <reaction evidence="7">
        <text>an acyl-CoA + a 1,2-diacyl-sn-glycerol = a triacyl-sn-glycerol + CoA</text>
        <dbReference type="Rhea" id="RHEA:10868"/>
        <dbReference type="ChEBI" id="CHEBI:17815"/>
        <dbReference type="ChEBI" id="CHEBI:57287"/>
        <dbReference type="ChEBI" id="CHEBI:58342"/>
        <dbReference type="ChEBI" id="CHEBI:64615"/>
        <dbReference type="EC" id="2.3.1.20"/>
    </reaction>
</comment>
<keyword evidence="4" id="KW-0012">Acyltransferase</keyword>
<gene>
    <name evidence="10" type="ORF">TrCOL_g3495</name>
</gene>
<protein>
    <recommendedName>
        <fullName evidence="12">Diacylglycerol O-acyltransferase</fullName>
    </recommendedName>
</protein>
<dbReference type="GO" id="GO:0019432">
    <property type="term" value="P:triglyceride biosynthetic process"/>
    <property type="evidence" value="ECO:0007669"/>
    <property type="project" value="TreeGrafter"/>
</dbReference>
<organism evidence="10 11">
    <name type="scientific">Triparma columacea</name>
    <dbReference type="NCBI Taxonomy" id="722753"/>
    <lineage>
        <taxon>Eukaryota</taxon>
        <taxon>Sar</taxon>
        <taxon>Stramenopiles</taxon>
        <taxon>Ochrophyta</taxon>
        <taxon>Bolidophyceae</taxon>
        <taxon>Parmales</taxon>
        <taxon>Triparmaceae</taxon>
        <taxon>Triparma</taxon>
    </lineage>
</organism>
<dbReference type="GO" id="GO:0047196">
    <property type="term" value="F:long-chain-alcohol O-fatty-acyltransferase activity"/>
    <property type="evidence" value="ECO:0007669"/>
    <property type="project" value="UniProtKB-EC"/>
</dbReference>
<dbReference type="GO" id="GO:0005886">
    <property type="term" value="C:plasma membrane"/>
    <property type="evidence" value="ECO:0007669"/>
    <property type="project" value="TreeGrafter"/>
</dbReference>
<evidence type="ECO:0000259" key="9">
    <source>
        <dbReference type="Pfam" id="PF06974"/>
    </source>
</evidence>
<dbReference type="Pfam" id="PF03007">
    <property type="entry name" value="WS_DGAT_cat"/>
    <property type="match status" value="1"/>
</dbReference>
<dbReference type="GO" id="GO:0004144">
    <property type="term" value="F:diacylglycerol O-acyltransferase activity"/>
    <property type="evidence" value="ECO:0007669"/>
    <property type="project" value="UniProtKB-EC"/>
</dbReference>
<evidence type="ECO:0000256" key="2">
    <source>
        <dbReference type="ARBA" id="ARBA00005189"/>
    </source>
</evidence>
<keyword evidence="11" id="KW-1185">Reference proteome</keyword>
<comment type="pathway">
    <text evidence="1">Glycerolipid metabolism; triacylglycerol biosynthesis.</text>
</comment>
<feature type="domain" description="O-acyltransferase WSD1-like N-terminal" evidence="8">
    <location>
        <begin position="143"/>
        <end position="295"/>
    </location>
</feature>
<dbReference type="OrthoDB" id="619536at2759"/>
<comment type="caution">
    <text evidence="10">The sequence shown here is derived from an EMBL/GenBank/DDBJ whole genome shotgun (WGS) entry which is preliminary data.</text>
</comment>
<sequence>MSSVSDPSTESSSLGPRLVLLSESFHRTLISSPGEGHTSPVIHAIMTLASSPKHEAILEVMRKAVTTYPLFASTIKTGVGCHGKMYWSIPSSTSLSTYDVAPHVKERTLSVPGWGVAGSDDSQIDATNSNALDKALRSYIGDELMDKSFDLSRGMFEVYVVKYKGEGGEIGRCDLVWRLHHAIGDGVLLSKVLENLCEKSAAVVEGDKVKKKVDGAKKRVKKKISTLTLVKNAVGCTVRTLMLPLSFADVRTHLKAPSTPGSLPPSKVYGSSSVWKVEDAKEAGRQFGGTVNDVVTAAISKAMREYNLSKSCGVTRRGGKKLKVRALAVVNTRTMREETSAVEQFKRCEATNEFSYVVPRLPLGEMGVRERVEICRDEMTYLKSTPQASVIRSLNNLLRSAFGGSFVVSFNTRHVINKFHCFFSNLMGPTEKLSIAGVGIERLSNFVHPMNYSLGVSIQSYAGDIVVNFSSDKGMVPEPDVIGRMADEAFRDICKEAKGGVGTVEVETRV</sequence>
<dbReference type="AlphaFoldDB" id="A0A9W7GJV0"/>
<evidence type="ECO:0000313" key="10">
    <source>
        <dbReference type="EMBL" id="GMI47069.1"/>
    </source>
</evidence>
<dbReference type="Pfam" id="PF06974">
    <property type="entry name" value="WS_DGAT_C"/>
    <property type="match status" value="1"/>
</dbReference>
<evidence type="ECO:0000259" key="8">
    <source>
        <dbReference type="Pfam" id="PF03007"/>
    </source>
</evidence>
<dbReference type="EMBL" id="BRYA01000327">
    <property type="protein sequence ID" value="GMI47069.1"/>
    <property type="molecule type" value="Genomic_DNA"/>
</dbReference>
<evidence type="ECO:0000256" key="4">
    <source>
        <dbReference type="ARBA" id="ARBA00023315"/>
    </source>
</evidence>
<evidence type="ECO:0000256" key="6">
    <source>
        <dbReference type="ARBA" id="ARBA00047604"/>
    </source>
</evidence>
<feature type="domain" description="O-acyltransferase WSD1 C-terminal" evidence="9">
    <location>
        <begin position="352"/>
        <end position="493"/>
    </location>
</feature>
<dbReference type="Proteomes" id="UP001165065">
    <property type="component" value="Unassembled WGS sequence"/>
</dbReference>
<evidence type="ECO:0000256" key="1">
    <source>
        <dbReference type="ARBA" id="ARBA00004771"/>
    </source>
</evidence>
<reference evidence="11" key="1">
    <citation type="journal article" date="2023" name="Commun. Biol.">
        <title>Genome analysis of Parmales, the sister group of diatoms, reveals the evolutionary specialization of diatoms from phago-mixotrophs to photoautotrophs.</title>
        <authorList>
            <person name="Ban H."/>
            <person name="Sato S."/>
            <person name="Yoshikawa S."/>
            <person name="Yamada K."/>
            <person name="Nakamura Y."/>
            <person name="Ichinomiya M."/>
            <person name="Sato N."/>
            <person name="Blanc-Mathieu R."/>
            <person name="Endo H."/>
            <person name="Kuwata A."/>
            <person name="Ogata H."/>
        </authorList>
    </citation>
    <scope>NUCLEOTIDE SEQUENCE [LARGE SCALE GENOMIC DNA]</scope>
</reference>
<name>A0A9W7GJV0_9STRA</name>
<comment type="similarity">
    <text evidence="5">In the N-terminal section; belongs to the long-chain O-acyltransferase family.</text>
</comment>
<dbReference type="PANTHER" id="PTHR31650">
    <property type="entry name" value="O-ACYLTRANSFERASE (WSD1-LIKE) FAMILY PROTEIN"/>
    <property type="match status" value="1"/>
</dbReference>
<comment type="catalytic activity">
    <reaction evidence="6">
        <text>a long chain fatty alcohol + a fatty acyl-CoA = a long-chain alcohol wax ester + CoA</text>
        <dbReference type="Rhea" id="RHEA:38443"/>
        <dbReference type="ChEBI" id="CHEBI:17135"/>
        <dbReference type="ChEBI" id="CHEBI:57287"/>
        <dbReference type="ChEBI" id="CHEBI:77636"/>
        <dbReference type="ChEBI" id="CHEBI:235323"/>
        <dbReference type="EC" id="2.3.1.75"/>
    </reaction>
</comment>
<keyword evidence="3" id="KW-0808">Transferase</keyword>
<dbReference type="InterPro" id="IPR004255">
    <property type="entry name" value="O-acyltransferase_WSD1_N"/>
</dbReference>